<dbReference type="InterPro" id="IPR018039">
    <property type="entry name" value="IF_conserved"/>
</dbReference>
<keyword evidence="2 4" id="KW-0403">Intermediate filament</keyword>
<dbReference type="Gene3D" id="1.20.5.170">
    <property type="match status" value="1"/>
</dbReference>
<keyword evidence="9" id="KW-1185">Reference proteome</keyword>
<dbReference type="PANTHER" id="PTHR23239:SF180">
    <property type="entry name" value="KERATIN, TYPE I CYTOSKELETAL 17"/>
    <property type="match status" value="1"/>
</dbReference>
<evidence type="ECO:0000313" key="8">
    <source>
        <dbReference type="EMBL" id="KAH1174435.1"/>
    </source>
</evidence>
<proteinExistence type="inferred from homology"/>
<feature type="domain" description="IF rod" evidence="7">
    <location>
        <begin position="3"/>
        <end position="314"/>
    </location>
</feature>
<evidence type="ECO:0000256" key="5">
    <source>
        <dbReference type="SAM" id="Coils"/>
    </source>
</evidence>
<dbReference type="SUPFAM" id="SSF64593">
    <property type="entry name" value="Intermediate filament protein, coiled coil region"/>
    <property type="match status" value="2"/>
</dbReference>
<evidence type="ECO:0000256" key="3">
    <source>
        <dbReference type="ARBA" id="ARBA00023054"/>
    </source>
</evidence>
<dbReference type="EMBL" id="JAHDVG010000480">
    <property type="protein sequence ID" value="KAH1174435.1"/>
    <property type="molecule type" value="Genomic_DNA"/>
</dbReference>
<dbReference type="GO" id="GO:0030855">
    <property type="term" value="P:epithelial cell differentiation"/>
    <property type="evidence" value="ECO:0007669"/>
    <property type="project" value="TreeGrafter"/>
</dbReference>
<dbReference type="InterPro" id="IPR002957">
    <property type="entry name" value="Keratin_I"/>
</dbReference>
<evidence type="ECO:0000256" key="1">
    <source>
        <dbReference type="ARBA" id="ARBA00022744"/>
    </source>
</evidence>
<dbReference type="PROSITE" id="PS00226">
    <property type="entry name" value="IF_ROD_1"/>
    <property type="match status" value="1"/>
</dbReference>
<evidence type="ECO:0000256" key="6">
    <source>
        <dbReference type="SAM" id="MobiDB-lite"/>
    </source>
</evidence>
<sequence length="361" mass="39968">MNAKDTMQDLNDRLAAYLETVRSLEDANGQLERQIREVYAKRALAGCQDLSGYFSTIAELRSQVQAASTSNAQLILQIDNATLAADDFRVKFESELAIRRGGESDVAGLRKVLDELTLSRASLQEELESLQEEQAQLQKNHGEETAALRGHLGGSVSVEVDSAPGVDLVKALAEIRDQYEDVIERHHREAAAWHKEQCESVTLEVATSSEAVQGARTKITELRRVVQGLEIELQSLHSMKEALEGTLAETQAGYGGELAQLRGRGARKEAELVQLRTDAQRQAEEHQQLLDLKTRLEMEIATYRRLLEGDDVRSDAKSPGRQTPPEAVNSSPTSRRVKTVIEKLLDGRGVSSHPEELEQPL</sequence>
<dbReference type="InterPro" id="IPR039008">
    <property type="entry name" value="IF_rod_dom"/>
</dbReference>
<feature type="region of interest" description="Disordered" evidence="6">
    <location>
        <begin position="311"/>
        <end position="337"/>
    </location>
</feature>
<dbReference type="SMART" id="SM01391">
    <property type="entry name" value="Filament"/>
    <property type="match status" value="1"/>
</dbReference>
<name>A0A9D4AZF5_9SAUR</name>
<feature type="coiled-coil region" evidence="5">
    <location>
        <begin position="7"/>
        <end position="41"/>
    </location>
</feature>
<evidence type="ECO:0000259" key="7">
    <source>
        <dbReference type="PROSITE" id="PS51842"/>
    </source>
</evidence>
<dbReference type="GO" id="GO:0005198">
    <property type="term" value="F:structural molecule activity"/>
    <property type="evidence" value="ECO:0007669"/>
    <property type="project" value="InterPro"/>
</dbReference>
<dbReference type="Pfam" id="PF00038">
    <property type="entry name" value="Filament"/>
    <property type="match status" value="1"/>
</dbReference>
<evidence type="ECO:0000313" key="9">
    <source>
        <dbReference type="Proteomes" id="UP000827986"/>
    </source>
</evidence>
<dbReference type="FunFam" id="1.20.5.170:FF:000002">
    <property type="entry name" value="Type I keratin KA11"/>
    <property type="match status" value="1"/>
</dbReference>
<accession>A0A9D4AZF5</accession>
<dbReference type="GO" id="GO:0005882">
    <property type="term" value="C:intermediate filament"/>
    <property type="evidence" value="ECO:0007669"/>
    <property type="project" value="UniProtKB-KW"/>
</dbReference>
<reference evidence="8" key="1">
    <citation type="submission" date="2021-09" db="EMBL/GenBank/DDBJ databases">
        <title>The genome of Mauremys mutica provides insights into the evolution of semi-aquatic lifestyle.</title>
        <authorList>
            <person name="Gong S."/>
            <person name="Gao Y."/>
        </authorList>
    </citation>
    <scope>NUCLEOTIDE SEQUENCE</scope>
    <source>
        <strain evidence="8">MM-2020</strain>
        <tissue evidence="8">Muscle</tissue>
    </source>
</reference>
<dbReference type="PANTHER" id="PTHR23239">
    <property type="entry name" value="INTERMEDIATE FILAMENT"/>
    <property type="match status" value="1"/>
</dbReference>
<evidence type="ECO:0000256" key="4">
    <source>
        <dbReference type="RuleBase" id="RU000685"/>
    </source>
</evidence>
<evidence type="ECO:0000256" key="2">
    <source>
        <dbReference type="ARBA" id="ARBA00022754"/>
    </source>
</evidence>
<dbReference type="PROSITE" id="PS51842">
    <property type="entry name" value="IF_ROD_2"/>
    <property type="match status" value="1"/>
</dbReference>
<dbReference type="AlphaFoldDB" id="A0A9D4AZF5"/>
<dbReference type="PRINTS" id="PR01248">
    <property type="entry name" value="TYPE1KERATIN"/>
</dbReference>
<gene>
    <name evidence="8" type="ORF">KIL84_002579</name>
</gene>
<dbReference type="Proteomes" id="UP000827986">
    <property type="component" value="Unassembled WGS sequence"/>
</dbReference>
<dbReference type="FunFam" id="1.20.5.500:FF:000001">
    <property type="entry name" value="Type II keratin 23"/>
    <property type="match status" value="1"/>
</dbReference>
<keyword evidence="1" id="KW-0416">Keratin</keyword>
<keyword evidence="3 5" id="KW-0175">Coiled coil</keyword>
<dbReference type="Gene3D" id="1.20.5.500">
    <property type="entry name" value="Single helix bin"/>
    <property type="match status" value="1"/>
</dbReference>
<dbReference type="GO" id="GO:0045109">
    <property type="term" value="P:intermediate filament organization"/>
    <property type="evidence" value="ECO:0007669"/>
    <property type="project" value="TreeGrafter"/>
</dbReference>
<comment type="similarity">
    <text evidence="4">Belongs to the intermediate filament family.</text>
</comment>
<comment type="caution">
    <text evidence="8">The sequence shown here is derived from an EMBL/GenBank/DDBJ whole genome shotgun (WGS) entry which is preliminary data.</text>
</comment>
<protein>
    <recommendedName>
        <fullName evidence="7">IF rod domain-containing protein</fullName>
    </recommendedName>
</protein>
<organism evidence="8 9">
    <name type="scientific">Mauremys mutica</name>
    <name type="common">yellowpond turtle</name>
    <dbReference type="NCBI Taxonomy" id="74926"/>
    <lineage>
        <taxon>Eukaryota</taxon>
        <taxon>Metazoa</taxon>
        <taxon>Chordata</taxon>
        <taxon>Craniata</taxon>
        <taxon>Vertebrata</taxon>
        <taxon>Euteleostomi</taxon>
        <taxon>Archelosauria</taxon>
        <taxon>Testudinata</taxon>
        <taxon>Testudines</taxon>
        <taxon>Cryptodira</taxon>
        <taxon>Durocryptodira</taxon>
        <taxon>Testudinoidea</taxon>
        <taxon>Geoemydidae</taxon>
        <taxon>Geoemydinae</taxon>
        <taxon>Mauremys</taxon>
    </lineage>
</organism>
<feature type="coiled-coil region" evidence="5">
    <location>
        <begin position="106"/>
        <end position="246"/>
    </location>
</feature>
<dbReference type="Gene3D" id="1.20.5.1160">
    <property type="entry name" value="Vasodilator-stimulated phosphoprotein"/>
    <property type="match status" value="1"/>
</dbReference>